<dbReference type="GO" id="GO:0006635">
    <property type="term" value="P:fatty acid beta-oxidation"/>
    <property type="evidence" value="ECO:0007669"/>
    <property type="project" value="TreeGrafter"/>
</dbReference>
<dbReference type="EMBL" id="NHRY01000030">
    <property type="protein sequence ID" value="PPQ39806.1"/>
    <property type="molecule type" value="Genomic_DNA"/>
</dbReference>
<dbReference type="InterPro" id="IPR001753">
    <property type="entry name" value="Enoyl-CoA_hydra/iso"/>
</dbReference>
<proteinExistence type="inferred from homology"/>
<dbReference type="OrthoDB" id="9781757at2"/>
<dbReference type="PANTHER" id="PTHR11941">
    <property type="entry name" value="ENOYL-COA HYDRATASE-RELATED"/>
    <property type="match status" value="1"/>
</dbReference>
<comment type="caution">
    <text evidence="3">The sequence shown here is derived from an EMBL/GenBank/DDBJ whole genome shotgun (WGS) entry which is preliminary data.</text>
</comment>
<evidence type="ECO:0000313" key="3">
    <source>
        <dbReference type="EMBL" id="PPQ39806.1"/>
    </source>
</evidence>
<dbReference type="GO" id="GO:0004300">
    <property type="term" value="F:enoyl-CoA hydratase activity"/>
    <property type="evidence" value="ECO:0007669"/>
    <property type="project" value="UniProtKB-EC"/>
</dbReference>
<evidence type="ECO:0000256" key="2">
    <source>
        <dbReference type="ARBA" id="ARBA00023239"/>
    </source>
</evidence>
<dbReference type="CDD" id="cd06558">
    <property type="entry name" value="crotonase-like"/>
    <property type="match status" value="1"/>
</dbReference>
<sequence>MSDKVLYQQDGPIVTLTLNDPGMRNPISERAMVDAVVGAIERLNQDRAARVGILTGAGTAFSSGGDLRAMKQAFEDRAKQPALTPQYYKFGIQRIPLAFEKLDVPIIAAVNGPAIGAGLDLACMCDMRIAAESARFAESFVKVGIVPGDGGAWLLPRVVGYSKACEMAFTGDALNAAEALACGLVSRVVPDAELLDAAKALAQRIAVNPPYAVRMAKRLLVEGRHSRLDTLLELSASLQALTHATADHREAVNAFLEKRAPVFKGD</sequence>
<dbReference type="Gene3D" id="3.90.226.10">
    <property type="entry name" value="2-enoyl-CoA Hydratase, Chain A, domain 1"/>
    <property type="match status" value="1"/>
</dbReference>
<gene>
    <name evidence="3" type="ORF">CCS01_00840</name>
</gene>
<name>A0A2S6NP23_RHOGL</name>
<dbReference type="SUPFAM" id="SSF52096">
    <property type="entry name" value="ClpP/crotonase"/>
    <property type="match status" value="1"/>
</dbReference>
<dbReference type="NCBIfam" id="NF006699">
    <property type="entry name" value="PRK09245.1"/>
    <property type="match status" value="1"/>
</dbReference>
<dbReference type="Proteomes" id="UP000239724">
    <property type="component" value="Unassembled WGS sequence"/>
</dbReference>
<dbReference type="EC" id="4.2.1.17" evidence="3"/>
<reference evidence="3 4" key="1">
    <citation type="journal article" date="2018" name="Arch. Microbiol.">
        <title>New insights into the metabolic potential of the phototrophic purple bacterium Rhodopila globiformis DSM 161(T) from its draft genome sequence and evidence for a vanadium-dependent nitrogenase.</title>
        <authorList>
            <person name="Imhoff J.F."/>
            <person name="Rahn T."/>
            <person name="Kunzel S."/>
            <person name="Neulinger S.C."/>
        </authorList>
    </citation>
    <scope>NUCLEOTIDE SEQUENCE [LARGE SCALE GENOMIC DNA]</scope>
    <source>
        <strain evidence="3 4">DSM 161</strain>
    </source>
</reference>
<dbReference type="InterPro" id="IPR014748">
    <property type="entry name" value="Enoyl-CoA_hydra_C"/>
</dbReference>
<keyword evidence="4" id="KW-1185">Reference proteome</keyword>
<dbReference type="PANTHER" id="PTHR11941:SF133">
    <property type="entry name" value="1,2-EPOXYPHENYLACETYL-COA ISOMERASE"/>
    <property type="match status" value="1"/>
</dbReference>
<evidence type="ECO:0000313" key="4">
    <source>
        <dbReference type="Proteomes" id="UP000239724"/>
    </source>
</evidence>
<dbReference type="InterPro" id="IPR029045">
    <property type="entry name" value="ClpP/crotonase-like_dom_sf"/>
</dbReference>
<protein>
    <submittedName>
        <fullName evidence="3">Enoyl-CoA hydratase</fullName>
        <ecNumber evidence="3">4.2.1.17</ecNumber>
    </submittedName>
</protein>
<comment type="similarity">
    <text evidence="1">Belongs to the enoyl-CoA hydratase/isomerase family.</text>
</comment>
<evidence type="ECO:0000256" key="1">
    <source>
        <dbReference type="ARBA" id="ARBA00005254"/>
    </source>
</evidence>
<accession>A0A2S6NP23</accession>
<dbReference type="Pfam" id="PF00378">
    <property type="entry name" value="ECH_1"/>
    <property type="match status" value="1"/>
</dbReference>
<organism evidence="3 4">
    <name type="scientific">Rhodopila globiformis</name>
    <name type="common">Rhodopseudomonas globiformis</name>
    <dbReference type="NCBI Taxonomy" id="1071"/>
    <lineage>
        <taxon>Bacteria</taxon>
        <taxon>Pseudomonadati</taxon>
        <taxon>Pseudomonadota</taxon>
        <taxon>Alphaproteobacteria</taxon>
        <taxon>Acetobacterales</taxon>
        <taxon>Acetobacteraceae</taxon>
        <taxon>Rhodopila</taxon>
    </lineage>
</organism>
<dbReference type="Gene3D" id="1.10.12.10">
    <property type="entry name" value="Lyase 2-enoyl-coa Hydratase, Chain A, domain 2"/>
    <property type="match status" value="1"/>
</dbReference>
<keyword evidence="2 3" id="KW-0456">Lyase</keyword>
<dbReference type="AlphaFoldDB" id="A0A2S6NP23"/>